<evidence type="ECO:0000313" key="5">
    <source>
        <dbReference type="Proteomes" id="UP001596147"/>
    </source>
</evidence>
<feature type="domain" description="VWFA" evidence="3">
    <location>
        <begin position="160"/>
        <end position="351"/>
    </location>
</feature>
<dbReference type="InterPro" id="IPR036465">
    <property type="entry name" value="vWFA_dom_sf"/>
</dbReference>
<accession>A0ABW0LER8</accession>
<comment type="caution">
    <text evidence="4">The sequence shown here is derived from an EMBL/GenBank/DDBJ whole genome shotgun (WGS) entry which is preliminary data.</text>
</comment>
<sequence>MIWKKAKYVLLFTCIFTLMLVVGCSPKSDTAPHNDNKKKEETNGGKKDVIPEEDEEPIEVVLEAPEIPSNIASVISYPVGEFSGEFYDEQQEEIEAKLEELPSISDVEGEEVVQQYWSKLRSLVAEEYPDPASVVAEWKLAGFGDPDIEDPKLAFKENYNVEIILDASGSMAAYLGGETMMNLAKDSIRSFAASLPNDAKVGLRVYGHKGTGSQEDKAMSCDSSELFYEIQSYDEKKLNDALDQFEPSGWTPIAESLIRAQKDLQGLDGENNTNVIYLVSDGVETCDGDPVKAAQELANSSISPLINVIGFNVDSEGQQQLKAVAEAANGTYSTVTSVQQLQEEFQRSQEMASKWMEWKQGADTENINTVLNRETTIFDFKNKWAEKSSLEIRNLDEMIMYLYKTDKITTEQRKLMKNYRNSLYDVLNEYENTAYNDLMDLAQQSYKEMDKAIQEKYKASN</sequence>
<dbReference type="InterPro" id="IPR002035">
    <property type="entry name" value="VWF_A"/>
</dbReference>
<dbReference type="PROSITE" id="PS51257">
    <property type="entry name" value="PROKAR_LIPOPROTEIN"/>
    <property type="match status" value="1"/>
</dbReference>
<proteinExistence type="predicted"/>
<dbReference type="SUPFAM" id="SSF53300">
    <property type="entry name" value="vWA-like"/>
    <property type="match status" value="1"/>
</dbReference>
<feature type="signal peptide" evidence="2">
    <location>
        <begin position="1"/>
        <end position="23"/>
    </location>
</feature>
<evidence type="ECO:0000313" key="4">
    <source>
        <dbReference type="EMBL" id="MFC5464268.1"/>
    </source>
</evidence>
<dbReference type="RefSeq" id="WP_382348889.1">
    <property type="nucleotide sequence ID" value="NZ_JBHSMC010000003.1"/>
</dbReference>
<dbReference type="PROSITE" id="PS50234">
    <property type="entry name" value="VWFA"/>
    <property type="match status" value="1"/>
</dbReference>
<evidence type="ECO:0000256" key="2">
    <source>
        <dbReference type="SAM" id="SignalP"/>
    </source>
</evidence>
<protein>
    <submittedName>
        <fullName evidence="4">VWA domain-containing protein</fullName>
    </submittedName>
</protein>
<keyword evidence="2" id="KW-0732">Signal</keyword>
<keyword evidence="5" id="KW-1185">Reference proteome</keyword>
<reference evidence="5" key="1">
    <citation type="journal article" date="2019" name="Int. J. Syst. Evol. Microbiol.">
        <title>The Global Catalogue of Microorganisms (GCM) 10K type strain sequencing project: providing services to taxonomists for standard genome sequencing and annotation.</title>
        <authorList>
            <consortium name="The Broad Institute Genomics Platform"/>
            <consortium name="The Broad Institute Genome Sequencing Center for Infectious Disease"/>
            <person name="Wu L."/>
            <person name="Ma J."/>
        </authorList>
    </citation>
    <scope>NUCLEOTIDE SEQUENCE [LARGE SCALE GENOMIC DNA]</scope>
    <source>
        <strain evidence="5">CGMCC 1.12237</strain>
    </source>
</reference>
<dbReference type="EMBL" id="JBHSMC010000003">
    <property type="protein sequence ID" value="MFC5464268.1"/>
    <property type="molecule type" value="Genomic_DNA"/>
</dbReference>
<feature type="region of interest" description="Disordered" evidence="1">
    <location>
        <begin position="28"/>
        <end position="54"/>
    </location>
</feature>
<name>A0ABW0LER8_9BACI</name>
<dbReference type="Gene3D" id="3.40.50.410">
    <property type="entry name" value="von Willebrand factor, type A domain"/>
    <property type="match status" value="1"/>
</dbReference>
<dbReference type="SMART" id="SM00327">
    <property type="entry name" value="VWA"/>
    <property type="match status" value="1"/>
</dbReference>
<feature type="compositionally biased region" description="Basic and acidic residues" evidence="1">
    <location>
        <begin position="30"/>
        <end position="50"/>
    </location>
</feature>
<evidence type="ECO:0000256" key="1">
    <source>
        <dbReference type="SAM" id="MobiDB-lite"/>
    </source>
</evidence>
<dbReference type="Proteomes" id="UP001596147">
    <property type="component" value="Unassembled WGS sequence"/>
</dbReference>
<gene>
    <name evidence="4" type="ORF">ACFPM4_05780</name>
</gene>
<dbReference type="Pfam" id="PF13519">
    <property type="entry name" value="VWA_2"/>
    <property type="match status" value="1"/>
</dbReference>
<organism evidence="4 5">
    <name type="scientific">Lederbergia graminis</name>
    <dbReference type="NCBI Taxonomy" id="735518"/>
    <lineage>
        <taxon>Bacteria</taxon>
        <taxon>Bacillati</taxon>
        <taxon>Bacillota</taxon>
        <taxon>Bacilli</taxon>
        <taxon>Bacillales</taxon>
        <taxon>Bacillaceae</taxon>
        <taxon>Lederbergia</taxon>
    </lineage>
</organism>
<feature type="chain" id="PRO_5047304079" evidence="2">
    <location>
        <begin position="24"/>
        <end position="461"/>
    </location>
</feature>
<evidence type="ECO:0000259" key="3">
    <source>
        <dbReference type="PROSITE" id="PS50234"/>
    </source>
</evidence>